<keyword evidence="3" id="KW-1185">Reference proteome</keyword>
<evidence type="ECO:0000256" key="1">
    <source>
        <dbReference type="SAM" id="MobiDB-lite"/>
    </source>
</evidence>
<reference evidence="2 3" key="1">
    <citation type="journal article" date="2024" name="Genome Biol. Evol.">
        <title>Chromosome-level genome assembly of the viviparous eelpout Zoarces viviparus.</title>
        <authorList>
            <person name="Fuhrmann N."/>
            <person name="Brasseur M.V."/>
            <person name="Bakowski C.E."/>
            <person name="Podsiadlowski L."/>
            <person name="Prost S."/>
            <person name="Krehenwinkel H."/>
            <person name="Mayer C."/>
        </authorList>
    </citation>
    <scope>NUCLEOTIDE SEQUENCE [LARGE SCALE GENOMIC DNA]</scope>
    <source>
        <strain evidence="2">NO-MEL_2022_Ind0_liver</strain>
    </source>
</reference>
<accession>A0AAW1DUY8</accession>
<protein>
    <submittedName>
        <fullName evidence="2">Uncharacterized protein</fullName>
    </submittedName>
</protein>
<dbReference type="EMBL" id="JBCEZU010000597">
    <property type="protein sequence ID" value="KAK9513294.1"/>
    <property type="molecule type" value="Genomic_DNA"/>
</dbReference>
<name>A0AAW1DUY8_ZOAVI</name>
<evidence type="ECO:0000313" key="2">
    <source>
        <dbReference type="EMBL" id="KAK9513294.1"/>
    </source>
</evidence>
<dbReference type="Proteomes" id="UP001488805">
    <property type="component" value="Unassembled WGS sequence"/>
</dbReference>
<organism evidence="2 3">
    <name type="scientific">Zoarces viviparus</name>
    <name type="common">Viviparous eelpout</name>
    <name type="synonym">Blennius viviparus</name>
    <dbReference type="NCBI Taxonomy" id="48416"/>
    <lineage>
        <taxon>Eukaryota</taxon>
        <taxon>Metazoa</taxon>
        <taxon>Chordata</taxon>
        <taxon>Craniata</taxon>
        <taxon>Vertebrata</taxon>
        <taxon>Euteleostomi</taxon>
        <taxon>Actinopterygii</taxon>
        <taxon>Neopterygii</taxon>
        <taxon>Teleostei</taxon>
        <taxon>Neoteleostei</taxon>
        <taxon>Acanthomorphata</taxon>
        <taxon>Eupercaria</taxon>
        <taxon>Perciformes</taxon>
        <taxon>Cottioidei</taxon>
        <taxon>Zoarcales</taxon>
        <taxon>Zoarcidae</taxon>
        <taxon>Zoarcinae</taxon>
        <taxon>Zoarces</taxon>
    </lineage>
</organism>
<feature type="compositionally biased region" description="Pro residues" evidence="1">
    <location>
        <begin position="131"/>
        <end position="145"/>
    </location>
</feature>
<feature type="region of interest" description="Disordered" evidence="1">
    <location>
        <begin position="125"/>
        <end position="149"/>
    </location>
</feature>
<proteinExistence type="predicted"/>
<comment type="caution">
    <text evidence="2">The sequence shown here is derived from an EMBL/GenBank/DDBJ whole genome shotgun (WGS) entry which is preliminary data.</text>
</comment>
<sequence>MQQSNLTKVKKPFNQMMSCKTSNMQGFMHVVQRVAQKSCSRARQLCEKVTCCHQPEEDTTTQVALQNPPSTILIVNISNSTLIDCVIGNDTYPTAVAESQPLMRESELQMQGRCSCSCGQQGAAQSSTTAAPPPPPPPPLCPPLPSADSPSINIHSSHLNCVIIGDNNYMQAEQTHSTETEQV</sequence>
<evidence type="ECO:0000313" key="3">
    <source>
        <dbReference type="Proteomes" id="UP001488805"/>
    </source>
</evidence>
<dbReference type="AlphaFoldDB" id="A0AAW1DUY8"/>
<gene>
    <name evidence="2" type="ORF">VZT92_026838</name>
</gene>